<dbReference type="PANTHER" id="PTHR36474">
    <property type="entry name" value="PROTEIN LIAT1"/>
    <property type="match status" value="1"/>
</dbReference>
<dbReference type="RefSeq" id="XP_007454319.1">
    <property type="nucleotide sequence ID" value="XM_007454257.1"/>
</dbReference>
<dbReference type="OrthoDB" id="10017439at2759"/>
<feature type="region of interest" description="Disordered" evidence="1">
    <location>
        <begin position="235"/>
        <end position="264"/>
    </location>
</feature>
<dbReference type="Proteomes" id="UP000265300">
    <property type="component" value="Unplaced"/>
</dbReference>
<dbReference type="FunCoup" id="A0A340X4V4">
    <property type="interactions" value="11"/>
</dbReference>
<gene>
    <name evidence="3" type="primary">LOC103072746</name>
</gene>
<proteinExistence type="predicted"/>
<evidence type="ECO:0000313" key="3">
    <source>
        <dbReference type="RefSeq" id="XP_007454319.1"/>
    </source>
</evidence>
<feature type="compositionally biased region" description="Basic and acidic residues" evidence="1">
    <location>
        <begin position="154"/>
        <end position="171"/>
    </location>
</feature>
<dbReference type="GeneID" id="103072746"/>
<reference evidence="3" key="1">
    <citation type="submission" date="2025-08" db="UniProtKB">
        <authorList>
            <consortium name="RefSeq"/>
        </authorList>
    </citation>
    <scope>IDENTIFICATION</scope>
</reference>
<feature type="region of interest" description="Disordered" evidence="1">
    <location>
        <begin position="41"/>
        <end position="174"/>
    </location>
</feature>
<feature type="compositionally biased region" description="Gly residues" evidence="1">
    <location>
        <begin position="71"/>
        <end position="80"/>
    </location>
</feature>
<accession>A0A340X4V4</accession>
<keyword evidence="2" id="KW-1185">Reference proteome</keyword>
<name>A0A340X4V4_LIPVE</name>
<dbReference type="InterPro" id="IPR038794">
    <property type="entry name" value="LIAT1"/>
</dbReference>
<dbReference type="KEGG" id="lve:103072746"/>
<protein>
    <submittedName>
        <fullName evidence="3">Uncharacterized protein C17orf97 homolog</fullName>
    </submittedName>
</protein>
<dbReference type="STRING" id="118797.A0A340X4V4"/>
<evidence type="ECO:0000313" key="2">
    <source>
        <dbReference type="Proteomes" id="UP000265300"/>
    </source>
</evidence>
<dbReference type="CTD" id="400566"/>
<dbReference type="PANTHER" id="PTHR36474:SF1">
    <property type="entry name" value="PROTEIN LIAT1"/>
    <property type="match status" value="1"/>
</dbReference>
<organism evidence="2 3">
    <name type="scientific">Lipotes vexillifer</name>
    <name type="common">Yangtze river dolphin</name>
    <dbReference type="NCBI Taxonomy" id="118797"/>
    <lineage>
        <taxon>Eukaryota</taxon>
        <taxon>Metazoa</taxon>
        <taxon>Chordata</taxon>
        <taxon>Craniata</taxon>
        <taxon>Vertebrata</taxon>
        <taxon>Euteleostomi</taxon>
        <taxon>Mammalia</taxon>
        <taxon>Eutheria</taxon>
        <taxon>Laurasiatheria</taxon>
        <taxon>Artiodactyla</taxon>
        <taxon>Whippomorpha</taxon>
        <taxon>Cetacea</taxon>
        <taxon>Odontoceti</taxon>
        <taxon>Lipotidae</taxon>
        <taxon>Lipotes</taxon>
    </lineage>
</organism>
<dbReference type="AlphaFoldDB" id="A0A340X4V4"/>
<dbReference type="InParanoid" id="A0A340X4V4"/>
<sequence length="264" mass="28678">MKCACAHLLRQRLLGSSLRTAHARARCAAVAVETRGTSLALAWPSPREPPAQPQRVSCCPRRGGRPRGRTDCGGGGGASGDGEEEEREGCMAASQGSRLPPISGCASELPKRKVKKKKKRKTKGSGKGRADKHQSRGLKTQELSPSFHDILSPSKDHGPGPEHRQDRDESKLTPSYSPAVCLPCFAEIEETLSNQINESLRWDGVLADPEAEKERICIYKRNRRKRYQVWALRGLHSGPGDEEAPENPAYLSDQTAAAAAGSPR</sequence>
<feature type="compositionally biased region" description="Basic residues" evidence="1">
    <location>
        <begin position="112"/>
        <end position="126"/>
    </location>
</feature>
<evidence type="ECO:0000256" key="1">
    <source>
        <dbReference type="SAM" id="MobiDB-lite"/>
    </source>
</evidence>